<dbReference type="GO" id="GO:0005737">
    <property type="term" value="C:cytoplasm"/>
    <property type="evidence" value="ECO:0007669"/>
    <property type="project" value="TreeGrafter"/>
</dbReference>
<gene>
    <name evidence="2" type="ORF">F4553_001576</name>
</gene>
<keyword evidence="3" id="KW-1185">Reference proteome</keyword>
<evidence type="ECO:0000313" key="3">
    <source>
        <dbReference type="Proteomes" id="UP000587527"/>
    </source>
</evidence>
<dbReference type="GO" id="GO:0008999">
    <property type="term" value="F:protein-N-terminal-alanine acetyltransferase activity"/>
    <property type="evidence" value="ECO:0007669"/>
    <property type="project" value="TreeGrafter"/>
</dbReference>
<dbReference type="InterPro" id="IPR000182">
    <property type="entry name" value="GNAT_dom"/>
</dbReference>
<reference evidence="2 3" key="1">
    <citation type="submission" date="2020-08" db="EMBL/GenBank/DDBJ databases">
        <title>Sequencing the genomes of 1000 actinobacteria strains.</title>
        <authorList>
            <person name="Klenk H.-P."/>
        </authorList>
    </citation>
    <scope>NUCLEOTIDE SEQUENCE [LARGE SCALE GENOMIC DNA]</scope>
    <source>
        <strain evidence="2 3">DSM 45362</strain>
    </source>
</reference>
<organism evidence="2 3">
    <name type="scientific">Allocatelliglobosispora scoriae</name>
    <dbReference type="NCBI Taxonomy" id="643052"/>
    <lineage>
        <taxon>Bacteria</taxon>
        <taxon>Bacillati</taxon>
        <taxon>Actinomycetota</taxon>
        <taxon>Actinomycetes</taxon>
        <taxon>Micromonosporales</taxon>
        <taxon>Micromonosporaceae</taxon>
        <taxon>Allocatelliglobosispora</taxon>
    </lineage>
</organism>
<dbReference type="AlphaFoldDB" id="A0A841BGI3"/>
<dbReference type="Gene3D" id="3.40.630.30">
    <property type="match status" value="1"/>
</dbReference>
<dbReference type="PROSITE" id="PS51186">
    <property type="entry name" value="GNAT"/>
    <property type="match status" value="1"/>
</dbReference>
<proteinExistence type="predicted"/>
<dbReference type="SUPFAM" id="SSF55729">
    <property type="entry name" value="Acyl-CoA N-acyltransferases (Nat)"/>
    <property type="match status" value="1"/>
</dbReference>
<accession>A0A841BGI3</accession>
<evidence type="ECO:0000259" key="1">
    <source>
        <dbReference type="PROSITE" id="PS51186"/>
    </source>
</evidence>
<protein>
    <submittedName>
        <fullName evidence="2">RimJ/RimL family protein N-acetyltransferase</fullName>
    </submittedName>
</protein>
<comment type="caution">
    <text evidence="2">The sequence shown here is derived from an EMBL/GenBank/DDBJ whole genome shotgun (WGS) entry which is preliminary data.</text>
</comment>
<dbReference type="RefSeq" id="WP_184833948.1">
    <property type="nucleotide sequence ID" value="NZ_JACHMN010000002.1"/>
</dbReference>
<feature type="domain" description="N-acetyltransferase" evidence="1">
    <location>
        <begin position="7"/>
        <end position="170"/>
    </location>
</feature>
<dbReference type="EMBL" id="JACHMN010000002">
    <property type="protein sequence ID" value="MBB5868197.1"/>
    <property type="molecule type" value="Genomic_DNA"/>
</dbReference>
<dbReference type="GO" id="GO:1990189">
    <property type="term" value="F:protein N-terminal-serine acetyltransferase activity"/>
    <property type="evidence" value="ECO:0007669"/>
    <property type="project" value="TreeGrafter"/>
</dbReference>
<sequence>MLRGDKVGLRARHAEDVPILHEGLQDDVYTRLRADTRPWLPMSLQESPYAPRPSKESVICFSVVSLADGSLAGEALLWGIDTHNRFSHIGISMLPQSRGKGFATDTVRVLCQYGFMVLGLQRMQLETLSDNHAMRQAALSAGFTVEGTLRRTAWVNGEFVDDVIFGLLRDEWSGGPIPPTAS</sequence>
<evidence type="ECO:0000313" key="2">
    <source>
        <dbReference type="EMBL" id="MBB5868197.1"/>
    </source>
</evidence>
<dbReference type="PANTHER" id="PTHR43441:SF2">
    <property type="entry name" value="FAMILY ACETYLTRANSFERASE, PUTATIVE (AFU_ORTHOLOGUE AFUA_7G00850)-RELATED"/>
    <property type="match status" value="1"/>
</dbReference>
<name>A0A841BGI3_9ACTN</name>
<keyword evidence="2" id="KW-0808">Transferase</keyword>
<dbReference type="PANTHER" id="PTHR43441">
    <property type="entry name" value="RIBOSOMAL-PROTEIN-SERINE ACETYLTRANSFERASE"/>
    <property type="match status" value="1"/>
</dbReference>
<dbReference type="Pfam" id="PF13302">
    <property type="entry name" value="Acetyltransf_3"/>
    <property type="match status" value="1"/>
</dbReference>
<dbReference type="InterPro" id="IPR051908">
    <property type="entry name" value="Ribosomal_N-acetyltransferase"/>
</dbReference>
<dbReference type="InterPro" id="IPR016181">
    <property type="entry name" value="Acyl_CoA_acyltransferase"/>
</dbReference>
<dbReference type="Proteomes" id="UP000587527">
    <property type="component" value="Unassembled WGS sequence"/>
</dbReference>